<evidence type="ECO:0000313" key="2">
    <source>
        <dbReference type="Proteomes" id="UP000260680"/>
    </source>
</evidence>
<reference evidence="1 2" key="1">
    <citation type="submission" date="2018-07" db="EMBL/GenBank/DDBJ databases">
        <title>New species, Clostridium PI-S10-A1B.</title>
        <authorList>
            <person name="Krishna G."/>
            <person name="Summeta K."/>
            <person name="Shikha S."/>
            <person name="Prabhu P.B."/>
            <person name="Suresh K."/>
        </authorList>
    </citation>
    <scope>NUCLEOTIDE SEQUENCE [LARGE SCALE GENOMIC DNA]</scope>
    <source>
        <strain evidence="1 2">PI-S10-A1B</strain>
    </source>
</reference>
<gene>
    <name evidence="1" type="ORF">DS742_17455</name>
</gene>
<protein>
    <submittedName>
        <fullName evidence="1">Uncharacterized protein</fullName>
    </submittedName>
</protein>
<sequence>MTGIIEISKIKDAAPYYASQDYDIRLGGLFHLFLVPLHGEGDRRFYYIREKTNGKYELQGEGYIISESLRLYEMKREAIKSLGDRPVWYYWLDEQCSVLKKTISNKGGKNYGFTSKV</sequence>
<name>A0A3E2N9E4_9FIRM</name>
<organism evidence="1 2">
    <name type="scientific">Lacrimispora amygdalina</name>
    <dbReference type="NCBI Taxonomy" id="253257"/>
    <lineage>
        <taxon>Bacteria</taxon>
        <taxon>Bacillati</taxon>
        <taxon>Bacillota</taxon>
        <taxon>Clostridia</taxon>
        <taxon>Lachnospirales</taxon>
        <taxon>Lachnospiraceae</taxon>
        <taxon>Lacrimispora</taxon>
    </lineage>
</organism>
<dbReference type="AlphaFoldDB" id="A0A3E2N9E4"/>
<proteinExistence type="predicted"/>
<accession>A0A3E2N9E4</accession>
<comment type="caution">
    <text evidence="1">The sequence shown here is derived from an EMBL/GenBank/DDBJ whole genome shotgun (WGS) entry which is preliminary data.</text>
</comment>
<dbReference type="Proteomes" id="UP000260680">
    <property type="component" value="Unassembled WGS sequence"/>
</dbReference>
<dbReference type="RefSeq" id="WP_117418265.1">
    <property type="nucleotide sequence ID" value="NZ_QOHO01000057.1"/>
</dbReference>
<dbReference type="EMBL" id="QOHO01000057">
    <property type="protein sequence ID" value="RFZ77602.1"/>
    <property type="molecule type" value="Genomic_DNA"/>
</dbReference>
<evidence type="ECO:0000313" key="1">
    <source>
        <dbReference type="EMBL" id="RFZ77602.1"/>
    </source>
</evidence>